<reference evidence="2" key="2">
    <citation type="submission" date="2025-09" db="UniProtKB">
        <authorList>
            <consortium name="Ensembl"/>
        </authorList>
    </citation>
    <scope>IDENTIFICATION</scope>
</reference>
<proteinExistence type="predicted"/>
<protein>
    <recommendedName>
        <fullName evidence="1">KRAB domain-containing protein</fullName>
    </recommendedName>
</protein>
<dbReference type="PANTHER" id="PTHR23232:SF158">
    <property type="entry name" value="KRAB DOMAIN-CONTAINING PROTEIN 5"/>
    <property type="match status" value="1"/>
</dbReference>
<dbReference type="InterPro" id="IPR001909">
    <property type="entry name" value="KRAB"/>
</dbReference>
<dbReference type="PANTHER" id="PTHR23232">
    <property type="entry name" value="KRAB DOMAIN C2H2 ZINC FINGER"/>
    <property type="match status" value="1"/>
</dbReference>
<dbReference type="Proteomes" id="UP000694414">
    <property type="component" value="Unplaced"/>
</dbReference>
<evidence type="ECO:0000259" key="1">
    <source>
        <dbReference type="PROSITE" id="PS50805"/>
    </source>
</evidence>
<name>A0A8C8ZLZ7_PROSS</name>
<dbReference type="Ensembl" id="ENSPSMT00000019882.1">
    <property type="protein sequence ID" value="ENSPSMP00000017100.1"/>
    <property type="gene ID" value="ENSPSMG00000012206.1"/>
</dbReference>
<organism evidence="2 3">
    <name type="scientific">Prolemur simus</name>
    <name type="common">Greater bamboo lemur</name>
    <name type="synonym">Hapalemur simus</name>
    <dbReference type="NCBI Taxonomy" id="1328070"/>
    <lineage>
        <taxon>Eukaryota</taxon>
        <taxon>Metazoa</taxon>
        <taxon>Chordata</taxon>
        <taxon>Craniata</taxon>
        <taxon>Vertebrata</taxon>
        <taxon>Euteleostomi</taxon>
        <taxon>Mammalia</taxon>
        <taxon>Eutheria</taxon>
        <taxon>Euarchontoglires</taxon>
        <taxon>Primates</taxon>
        <taxon>Strepsirrhini</taxon>
        <taxon>Lemuriformes</taxon>
        <taxon>Lemuridae</taxon>
        <taxon>Prolemur</taxon>
    </lineage>
</organism>
<sequence length="141" mass="16625">MGLEPLRGAAGCPRAERSLLELLTFRDVAIEFSAEEWEYLDPAQRDLYRDVMLETYRNLVSVELAVSKLDLVTFLKQMKEPWNVEREETVAKHPGRWELMKQMTQVRGPKVKEKPDLKVWIQKLWHNETIFFFLAPSVFTE</sequence>
<reference evidence="2" key="1">
    <citation type="submission" date="2025-08" db="UniProtKB">
        <authorList>
            <consortium name="Ensembl"/>
        </authorList>
    </citation>
    <scope>IDENTIFICATION</scope>
</reference>
<dbReference type="InterPro" id="IPR050169">
    <property type="entry name" value="Krueppel_C2H2_ZnF"/>
</dbReference>
<dbReference type="CDD" id="cd07765">
    <property type="entry name" value="KRAB_A-box"/>
    <property type="match status" value="1"/>
</dbReference>
<dbReference type="GO" id="GO:0006355">
    <property type="term" value="P:regulation of DNA-templated transcription"/>
    <property type="evidence" value="ECO:0007669"/>
    <property type="project" value="InterPro"/>
</dbReference>
<dbReference type="GeneTree" id="ENSGT00940000161765"/>
<dbReference type="AlphaFoldDB" id="A0A8C8ZLZ7"/>
<evidence type="ECO:0000313" key="2">
    <source>
        <dbReference type="Ensembl" id="ENSPSMP00000017100.1"/>
    </source>
</evidence>
<feature type="domain" description="KRAB" evidence="1">
    <location>
        <begin position="23"/>
        <end position="94"/>
    </location>
</feature>
<dbReference type="Gene3D" id="6.10.140.140">
    <property type="match status" value="1"/>
</dbReference>
<dbReference type="SUPFAM" id="SSF109640">
    <property type="entry name" value="KRAB domain (Kruppel-associated box)"/>
    <property type="match status" value="1"/>
</dbReference>
<dbReference type="PROSITE" id="PS50805">
    <property type="entry name" value="KRAB"/>
    <property type="match status" value="1"/>
</dbReference>
<dbReference type="InterPro" id="IPR036051">
    <property type="entry name" value="KRAB_dom_sf"/>
</dbReference>
<evidence type="ECO:0000313" key="3">
    <source>
        <dbReference type="Proteomes" id="UP000694414"/>
    </source>
</evidence>
<dbReference type="Pfam" id="PF01352">
    <property type="entry name" value="KRAB"/>
    <property type="match status" value="1"/>
</dbReference>
<dbReference type="SMART" id="SM00349">
    <property type="entry name" value="KRAB"/>
    <property type="match status" value="1"/>
</dbReference>
<keyword evidence="3" id="KW-1185">Reference proteome</keyword>
<accession>A0A8C8ZLZ7</accession>